<evidence type="ECO:0000313" key="2">
    <source>
        <dbReference type="EMBL" id="SDS03469.1"/>
    </source>
</evidence>
<keyword evidence="1" id="KW-0472">Membrane</keyword>
<name>A0A1H1NYM2_9ACTN</name>
<evidence type="ECO:0000256" key="1">
    <source>
        <dbReference type="SAM" id="Phobius"/>
    </source>
</evidence>
<feature type="transmembrane region" description="Helical" evidence="1">
    <location>
        <begin position="33"/>
        <end position="55"/>
    </location>
</feature>
<dbReference type="STRING" id="117157.SAMN04489717_1402"/>
<gene>
    <name evidence="2" type="ORF">SAMN04489717_1402</name>
</gene>
<dbReference type="AlphaFoldDB" id="A0A1H1NYM2"/>
<feature type="transmembrane region" description="Helical" evidence="1">
    <location>
        <begin position="154"/>
        <end position="174"/>
    </location>
</feature>
<sequence>MRIGPLTAASAAGACVLGFVVVLLEVLPPSALVWVGLPTVVALCLGYGGVVGAGVRGLRGVAGIRRLGVLADLGLGAFGTTGLALAALGVMLSADSGRLPVPTAAVLGLLALAYLVLVELAQSLAGEDGWQPEGTRAAGSGATTAGLPGWVRTVAPLLAAGLTGAVVLSVVVVLPLPPAAWLVVTAPAILAVAVILALPRRSGR</sequence>
<accession>A0A1H1NYM2</accession>
<feature type="transmembrane region" description="Helical" evidence="1">
    <location>
        <begin position="180"/>
        <end position="198"/>
    </location>
</feature>
<feature type="transmembrane region" description="Helical" evidence="1">
    <location>
        <begin position="67"/>
        <end position="93"/>
    </location>
</feature>
<reference evidence="2 3" key="1">
    <citation type="submission" date="2016-10" db="EMBL/GenBank/DDBJ databases">
        <authorList>
            <person name="de Groot N.N."/>
        </authorList>
    </citation>
    <scope>NUCLEOTIDE SEQUENCE [LARGE SCALE GENOMIC DNA]</scope>
    <source>
        <strain evidence="2 3">DSM 22024</strain>
    </source>
</reference>
<dbReference type="RefSeq" id="WP_092651695.1">
    <property type="nucleotide sequence ID" value="NZ_LT629732.1"/>
</dbReference>
<feature type="transmembrane region" description="Helical" evidence="1">
    <location>
        <begin position="7"/>
        <end position="27"/>
    </location>
</feature>
<keyword evidence="1" id="KW-0812">Transmembrane</keyword>
<feature type="transmembrane region" description="Helical" evidence="1">
    <location>
        <begin position="99"/>
        <end position="117"/>
    </location>
</feature>
<organism evidence="2 3">
    <name type="scientific">Actinopolymorpha singaporensis</name>
    <dbReference type="NCBI Taxonomy" id="117157"/>
    <lineage>
        <taxon>Bacteria</taxon>
        <taxon>Bacillati</taxon>
        <taxon>Actinomycetota</taxon>
        <taxon>Actinomycetes</taxon>
        <taxon>Propionibacteriales</taxon>
        <taxon>Actinopolymorphaceae</taxon>
        <taxon>Actinopolymorpha</taxon>
    </lineage>
</organism>
<proteinExistence type="predicted"/>
<keyword evidence="3" id="KW-1185">Reference proteome</keyword>
<dbReference type="PROSITE" id="PS51257">
    <property type="entry name" value="PROKAR_LIPOPROTEIN"/>
    <property type="match status" value="1"/>
</dbReference>
<dbReference type="EMBL" id="LT629732">
    <property type="protein sequence ID" value="SDS03469.1"/>
    <property type="molecule type" value="Genomic_DNA"/>
</dbReference>
<keyword evidence="1" id="KW-1133">Transmembrane helix</keyword>
<dbReference type="Proteomes" id="UP000198983">
    <property type="component" value="Chromosome I"/>
</dbReference>
<protein>
    <submittedName>
        <fullName evidence="2">Uncharacterized protein</fullName>
    </submittedName>
</protein>
<evidence type="ECO:0000313" key="3">
    <source>
        <dbReference type="Proteomes" id="UP000198983"/>
    </source>
</evidence>